<dbReference type="HOGENOM" id="CLU_1004150_0_0_9"/>
<dbReference type="Pfam" id="PF04471">
    <property type="entry name" value="Mrr_cat"/>
    <property type="match status" value="1"/>
</dbReference>
<evidence type="ECO:0000256" key="2">
    <source>
        <dbReference type="SAM" id="Phobius"/>
    </source>
</evidence>
<evidence type="ECO:0000313" key="4">
    <source>
        <dbReference type="EMBL" id="AEI45747.1"/>
    </source>
</evidence>
<feature type="transmembrane region" description="Helical" evidence="2">
    <location>
        <begin position="46"/>
        <end position="66"/>
    </location>
</feature>
<dbReference type="Proteomes" id="UP000006620">
    <property type="component" value="Chromosome"/>
</dbReference>
<reference evidence="4 5" key="2">
    <citation type="journal article" date="2013" name="Genome Announc.">
        <title>Genome Sequence of Growth-Improving Paenibacillus mucilaginosus Strain KNP414.</title>
        <authorList>
            <person name="Lu J.J."/>
            <person name="Wang J.F."/>
            <person name="Hu X.F."/>
        </authorList>
    </citation>
    <scope>NUCLEOTIDE SEQUENCE [LARGE SCALE GENOMIC DNA]</scope>
    <source>
        <strain evidence="4 5">KNP414</strain>
    </source>
</reference>
<reference evidence="5" key="1">
    <citation type="submission" date="2011-06" db="EMBL/GenBank/DDBJ databases">
        <title>Complete genome sequence of Paenibacillus mucilaginosus KNP414.</title>
        <authorList>
            <person name="Wang J."/>
            <person name="Hu S."/>
            <person name="Hu X."/>
            <person name="Zhang B."/>
            <person name="Dong D."/>
            <person name="Zhang S."/>
            <person name="Zhao K."/>
            <person name="Wu D."/>
        </authorList>
    </citation>
    <scope>NUCLEOTIDE SEQUENCE [LARGE SCALE GENOMIC DNA]</scope>
    <source>
        <strain evidence="5">KNP414</strain>
    </source>
</reference>
<dbReference type="InterPro" id="IPR007560">
    <property type="entry name" value="Restrct_endonuc_IV_Mrr"/>
</dbReference>
<evidence type="ECO:0000259" key="3">
    <source>
        <dbReference type="Pfam" id="PF04471"/>
    </source>
</evidence>
<keyword evidence="2" id="KW-0472">Membrane</keyword>
<keyword evidence="2" id="KW-0812">Transmembrane</keyword>
<dbReference type="PANTHER" id="PTHR30015:SF7">
    <property type="entry name" value="TYPE IV METHYL-DIRECTED RESTRICTION ENZYME ECOKMRR"/>
    <property type="match status" value="1"/>
</dbReference>
<organism evidence="4 5">
    <name type="scientific">Paenibacillus mucilaginosus (strain KNP414)</name>
    <dbReference type="NCBI Taxonomy" id="1036673"/>
    <lineage>
        <taxon>Bacteria</taxon>
        <taxon>Bacillati</taxon>
        <taxon>Bacillota</taxon>
        <taxon>Bacilli</taxon>
        <taxon>Bacillales</taxon>
        <taxon>Paenibacillaceae</taxon>
        <taxon>Paenibacillus</taxon>
    </lineage>
</organism>
<keyword evidence="2" id="KW-1133">Transmembrane helix</keyword>
<dbReference type="PATRIC" id="fig|1036673.3.peg.6752"/>
<evidence type="ECO:0000313" key="5">
    <source>
        <dbReference type="Proteomes" id="UP000006620"/>
    </source>
</evidence>
<evidence type="ECO:0000256" key="1">
    <source>
        <dbReference type="SAM" id="MobiDB-lite"/>
    </source>
</evidence>
<feature type="transmembrane region" description="Helical" evidence="2">
    <location>
        <begin position="17"/>
        <end position="39"/>
    </location>
</feature>
<dbReference type="SUPFAM" id="SSF52980">
    <property type="entry name" value="Restriction endonuclease-like"/>
    <property type="match status" value="1"/>
</dbReference>
<gene>
    <name evidence="4" type="ordered locus">KNP414_07237</name>
</gene>
<accession>F8FN77</accession>
<feature type="region of interest" description="Disordered" evidence="1">
    <location>
        <begin position="106"/>
        <end position="130"/>
    </location>
</feature>
<dbReference type="InterPro" id="IPR052906">
    <property type="entry name" value="Type_IV_Methyl-Rstrct_Enzyme"/>
</dbReference>
<dbReference type="GO" id="GO:0015666">
    <property type="term" value="F:restriction endodeoxyribonuclease activity"/>
    <property type="evidence" value="ECO:0007669"/>
    <property type="project" value="TreeGrafter"/>
</dbReference>
<dbReference type="AlphaFoldDB" id="F8FN77"/>
<sequence>MEFQGAEVLNEGILRPLVFMGLAVGVYIVGAALLCYTFLRWLPDFLVRLMLLAGALYVGFVCFRQYEGIKTLLIHWKAINYILGACLFVLTVVFIMVTDSAKKTRTRKASAKAPSPKNARPKSGTRRTSTTCRADEVLLASPFSDLSGAEFERLLALYFKGQGYQVQEVGVGGKDGGVDLVITDKRGEKTAVQAKCYGDGNKVGVPVVRELVGAKRNHDCILSLLITTSDLTATAKKEADQFKVDYWHGALLEQKLRAWGKWTPGKRQAEMKSAKAR</sequence>
<dbReference type="PANTHER" id="PTHR30015">
    <property type="entry name" value="MRR RESTRICTION SYSTEM PROTEIN"/>
    <property type="match status" value="1"/>
</dbReference>
<dbReference type="EMBL" id="CP002869">
    <property type="protein sequence ID" value="AEI45747.1"/>
    <property type="molecule type" value="Genomic_DNA"/>
</dbReference>
<dbReference type="InterPro" id="IPR011856">
    <property type="entry name" value="tRNA_endonuc-like_dom_sf"/>
</dbReference>
<dbReference type="GO" id="GO:0009307">
    <property type="term" value="P:DNA restriction-modification system"/>
    <property type="evidence" value="ECO:0007669"/>
    <property type="project" value="InterPro"/>
</dbReference>
<feature type="transmembrane region" description="Helical" evidence="2">
    <location>
        <begin position="78"/>
        <end position="98"/>
    </location>
</feature>
<dbReference type="InterPro" id="IPR011335">
    <property type="entry name" value="Restrct_endonuc-II-like"/>
</dbReference>
<dbReference type="RefSeq" id="WP_013920888.1">
    <property type="nucleotide sequence ID" value="NC_015690.1"/>
</dbReference>
<feature type="domain" description="Restriction endonuclease type IV Mrr" evidence="3">
    <location>
        <begin position="145"/>
        <end position="252"/>
    </location>
</feature>
<dbReference type="GO" id="GO:0003677">
    <property type="term" value="F:DNA binding"/>
    <property type="evidence" value="ECO:0007669"/>
    <property type="project" value="InterPro"/>
</dbReference>
<proteinExistence type="predicted"/>
<protein>
    <recommendedName>
        <fullName evidence="3">Restriction endonuclease type IV Mrr domain-containing protein</fullName>
    </recommendedName>
</protein>
<dbReference type="KEGG" id="pms:KNP414_07237"/>
<name>F8FN77_PAEMK</name>
<dbReference type="Gene3D" id="3.40.1350.10">
    <property type="match status" value="1"/>
</dbReference>